<reference evidence="3 7" key="3">
    <citation type="submission" date="2019-08" db="EMBL/GenBank/DDBJ databases">
        <title>Emerging of two pre-pandemic pathogenic O4:KUT lineages of Vibrio parahaemolyticus in coastal eastern China.</title>
        <authorList>
            <person name="Yu H."/>
        </authorList>
    </citation>
    <scope>NUCLEOTIDE SEQUENCE [LARGE SCALE GENOMIC DNA]</scope>
    <source>
        <strain evidence="3 7">HZ17-383</strain>
    </source>
</reference>
<keyword evidence="6" id="KW-1185">Reference proteome</keyword>
<dbReference type="EMBL" id="LIRS01000091">
    <property type="protein sequence ID" value="KOY28686.1"/>
    <property type="molecule type" value="Genomic_DNA"/>
</dbReference>
<name>A0A4S3TE32_VIBPH</name>
<proteinExistence type="predicted"/>
<dbReference type="EMBL" id="VRMQ01000002">
    <property type="protein sequence ID" value="TXN16346.1"/>
    <property type="molecule type" value="Genomic_DNA"/>
</dbReference>
<organism evidence="3 7">
    <name type="scientific">Vibrio parahaemolyticus</name>
    <dbReference type="NCBI Taxonomy" id="670"/>
    <lineage>
        <taxon>Bacteria</taxon>
        <taxon>Pseudomonadati</taxon>
        <taxon>Pseudomonadota</taxon>
        <taxon>Gammaproteobacteria</taxon>
        <taxon>Vibrionales</taxon>
        <taxon>Vibrionaceae</taxon>
        <taxon>Vibrio</taxon>
    </lineage>
</organism>
<evidence type="ECO:0000313" key="2">
    <source>
        <dbReference type="EMBL" id="OQK02693.1"/>
    </source>
</evidence>
<dbReference type="Proteomes" id="UP000321504">
    <property type="component" value="Unassembled WGS sequence"/>
</dbReference>
<sequence>MAGSNFRIGEMETTVVYDGEEYSYISVIELGRNNQKVVQMFCDPNGYGDGEIVGTGLTQPIELSVKLRNVSQQHLELYVKLFLGEERFQFTSYNKKNGRTLVSKQCILKNDPRNGTANESESTLDVELTIQVAPKNFKDEFKAVA</sequence>
<dbReference type="EMBL" id="CP114194">
    <property type="protein sequence ID" value="WAT91514.1"/>
    <property type="molecule type" value="Genomic_DNA"/>
</dbReference>
<evidence type="ECO:0000313" key="7">
    <source>
        <dbReference type="Proteomes" id="UP000321504"/>
    </source>
</evidence>
<evidence type="ECO:0000313" key="1">
    <source>
        <dbReference type="EMBL" id="KOY28686.1"/>
    </source>
</evidence>
<dbReference type="Proteomes" id="UP000191946">
    <property type="component" value="Unassembled WGS sequence"/>
</dbReference>
<accession>A0A4S3TE32</accession>
<reference evidence="2 6" key="2">
    <citation type="submission" date="2015-08" db="EMBL/GenBank/DDBJ databases">
        <title>Draft Genome Sequences of Vibrio parahaemolyticus Strains.</title>
        <authorList>
            <person name="Gonzalez-Escalona N."/>
            <person name="DePaola A."/>
        </authorList>
    </citation>
    <scope>NUCLEOTIDE SEQUENCE [LARGE SCALE GENOMIC DNA]</scope>
    <source>
        <strain evidence="2 6">CFSAN001621</strain>
    </source>
</reference>
<dbReference type="Proteomes" id="UP000037697">
    <property type="component" value="Unassembled WGS sequence"/>
</dbReference>
<protein>
    <submittedName>
        <fullName evidence="3">Uncharacterized protein</fullName>
    </submittedName>
</protein>
<evidence type="ECO:0000313" key="5">
    <source>
        <dbReference type="Proteomes" id="UP000037697"/>
    </source>
</evidence>
<reference evidence="1 5" key="1">
    <citation type="submission" date="2015-07" db="EMBL/GenBank/DDBJ databases">
        <title>Foodborne Vibrio parahaemolyticus Isolates.</title>
        <authorList>
            <person name="Ronholm J."/>
            <person name="Petronella N."/>
            <person name="Kenwell R."/>
            <person name="Banerjee S."/>
        </authorList>
    </citation>
    <scope>NUCLEOTIDE SEQUENCE [LARGE SCALE GENOMIC DNA]</scope>
    <source>
        <strain evidence="1 5">HS-06-05</strain>
    </source>
</reference>
<dbReference type="EMBL" id="LHQV01000006">
    <property type="protein sequence ID" value="OQK02693.1"/>
    <property type="molecule type" value="Genomic_DNA"/>
</dbReference>
<dbReference type="AlphaFoldDB" id="A0A4S3TE32"/>
<evidence type="ECO:0000313" key="3">
    <source>
        <dbReference type="EMBL" id="TXN16346.1"/>
    </source>
</evidence>
<evidence type="ECO:0000313" key="4">
    <source>
        <dbReference type="EMBL" id="WAT91514.1"/>
    </source>
</evidence>
<reference evidence="4" key="4">
    <citation type="submission" date="2022-12" db="EMBL/GenBank/DDBJ databases">
        <title>Vibrio parahaemolyticus become highly virulent by producing novel Tc toxins.</title>
        <authorList>
            <person name="Yang F."/>
            <person name="You Y."/>
            <person name="Lai Q."/>
            <person name="Xu L."/>
            <person name="Li F."/>
        </authorList>
    </citation>
    <scope>NUCLEOTIDE SEQUENCE</scope>
    <source>
        <strain evidence="4">Vp-HL-202005</strain>
    </source>
</reference>
<dbReference type="RefSeq" id="WP_005495347.1">
    <property type="nucleotide sequence ID" value="NZ_CANUIA010000003.1"/>
</dbReference>
<dbReference type="Proteomes" id="UP001156560">
    <property type="component" value="Chromosome 1"/>
</dbReference>
<evidence type="ECO:0000313" key="6">
    <source>
        <dbReference type="Proteomes" id="UP000191946"/>
    </source>
</evidence>
<gene>
    <name evidence="1" type="ORF">ACX05_17580</name>
    <name evidence="2" type="ORF">AKG60_05505</name>
    <name evidence="3" type="ORF">FVP01_10320</name>
    <name evidence="4" type="ORF">O1Q84_06745</name>
</gene>